<accession>A0A0S4QT23</accession>
<evidence type="ECO:0000313" key="3">
    <source>
        <dbReference type="Proteomes" id="UP000198802"/>
    </source>
</evidence>
<proteinExistence type="predicted"/>
<name>A0A0S4QT23_9ACTN</name>
<dbReference type="AlphaFoldDB" id="A0A0S4QT23"/>
<gene>
    <name evidence="2" type="ORF">Ga0074812_12218</name>
</gene>
<reference evidence="3" key="1">
    <citation type="submission" date="2015-11" db="EMBL/GenBank/DDBJ databases">
        <authorList>
            <person name="Varghese N."/>
        </authorList>
    </citation>
    <scope>NUCLEOTIDE SEQUENCE [LARGE SCALE GENOMIC DNA]</scope>
    <source>
        <strain evidence="3">DSM 45899</strain>
    </source>
</reference>
<sequence length="291" mass="31440">MVPDHGQCRETGAFVGGSRGSMTRITAGLDDGNAASRSSDVLDGLRHQGIRDPLPLMARIHADNLDLAPAQLPINDDSDETGGVFVDVRHPDPGLIPQADPAHELRMRNGPVRPYPKKDGTPKHLFDRRENRAPCIHRECNDLFHIRGEQRTYHRIHGLSMAGVGAVNRLSASCDVPQAERLGRPSRIPTGPLITPEGLGLRHERRSPAIRTTIPPGKGQGARVAPSDGLASLAHVPAPSPSGAPRSVPHQNGCRPSAVRFGERCPSRRRTSNSTSNSRVNRDARACVQKP</sequence>
<protein>
    <submittedName>
        <fullName evidence="2">Uncharacterized protein</fullName>
    </submittedName>
</protein>
<feature type="region of interest" description="Disordered" evidence="1">
    <location>
        <begin position="207"/>
        <end position="226"/>
    </location>
</feature>
<keyword evidence="3" id="KW-1185">Reference proteome</keyword>
<evidence type="ECO:0000313" key="2">
    <source>
        <dbReference type="EMBL" id="CUU58775.1"/>
    </source>
</evidence>
<dbReference type="Proteomes" id="UP000198802">
    <property type="component" value="Unassembled WGS sequence"/>
</dbReference>
<feature type="region of interest" description="Disordered" evidence="1">
    <location>
        <begin position="232"/>
        <end position="291"/>
    </location>
</feature>
<organism evidence="2 3">
    <name type="scientific">Parafrankia irregularis</name>
    <dbReference type="NCBI Taxonomy" id="795642"/>
    <lineage>
        <taxon>Bacteria</taxon>
        <taxon>Bacillati</taxon>
        <taxon>Actinomycetota</taxon>
        <taxon>Actinomycetes</taxon>
        <taxon>Frankiales</taxon>
        <taxon>Frankiaceae</taxon>
        <taxon>Parafrankia</taxon>
    </lineage>
</organism>
<feature type="region of interest" description="Disordered" evidence="1">
    <location>
        <begin position="106"/>
        <end position="125"/>
    </location>
</feature>
<evidence type="ECO:0000256" key="1">
    <source>
        <dbReference type="SAM" id="MobiDB-lite"/>
    </source>
</evidence>
<feature type="compositionally biased region" description="Basic and acidic residues" evidence="1">
    <location>
        <begin position="116"/>
        <end position="125"/>
    </location>
</feature>
<dbReference type="EMBL" id="FAOZ01000022">
    <property type="protein sequence ID" value="CUU58775.1"/>
    <property type="molecule type" value="Genomic_DNA"/>
</dbReference>